<proteinExistence type="predicted"/>
<keyword evidence="1" id="KW-0812">Transmembrane</keyword>
<keyword evidence="3" id="KW-1185">Reference proteome</keyword>
<feature type="transmembrane region" description="Helical" evidence="1">
    <location>
        <begin position="32"/>
        <end position="54"/>
    </location>
</feature>
<dbReference type="KEGG" id="ptaw:DW352_21850"/>
<accession>A0A346A184</accession>
<sequence length="62" mass="6519">MRKVSKAVAGWFSIESERGVTAIEYGLIASLVALAIIVGITLLGVNLNALFTYIGGKVKPPT</sequence>
<protein>
    <submittedName>
        <fullName evidence="2">Flp family type IVb pilin</fullName>
    </submittedName>
</protein>
<keyword evidence="1" id="KW-0472">Membrane</keyword>
<dbReference type="AlphaFoldDB" id="A0A346A184"/>
<dbReference type="InterPro" id="IPR007047">
    <property type="entry name" value="Flp_Fap"/>
</dbReference>
<gene>
    <name evidence="2" type="ORF">DW352_21850</name>
</gene>
<dbReference type="Proteomes" id="UP000254889">
    <property type="component" value="Chromosome"/>
</dbReference>
<evidence type="ECO:0000313" key="3">
    <source>
        <dbReference type="Proteomes" id="UP000254889"/>
    </source>
</evidence>
<dbReference type="RefSeq" id="WP_115693310.1">
    <property type="nucleotide sequence ID" value="NZ_CP031417.1"/>
</dbReference>
<reference evidence="2 3" key="1">
    <citation type="submission" date="2018-07" db="EMBL/GenBank/DDBJ databases">
        <authorList>
            <person name="Quirk P.G."/>
            <person name="Krulwich T.A."/>
        </authorList>
    </citation>
    <scope>NUCLEOTIDE SEQUENCE [LARGE SCALE GENOMIC DNA]</scope>
    <source>
        <strain evidence="2 3">CC-BB4</strain>
    </source>
</reference>
<dbReference type="Pfam" id="PF04964">
    <property type="entry name" value="Flp_Fap"/>
    <property type="match status" value="1"/>
</dbReference>
<evidence type="ECO:0000256" key="1">
    <source>
        <dbReference type="SAM" id="Phobius"/>
    </source>
</evidence>
<keyword evidence="1" id="KW-1133">Transmembrane helix</keyword>
<organism evidence="2 3">
    <name type="scientific">Pseudolabrys taiwanensis</name>
    <dbReference type="NCBI Taxonomy" id="331696"/>
    <lineage>
        <taxon>Bacteria</taxon>
        <taxon>Pseudomonadati</taxon>
        <taxon>Pseudomonadota</taxon>
        <taxon>Alphaproteobacteria</taxon>
        <taxon>Hyphomicrobiales</taxon>
        <taxon>Xanthobacteraceae</taxon>
        <taxon>Pseudolabrys</taxon>
    </lineage>
</organism>
<name>A0A346A184_9HYPH</name>
<evidence type="ECO:0000313" key="2">
    <source>
        <dbReference type="EMBL" id="AXK82931.1"/>
    </source>
</evidence>
<dbReference type="EMBL" id="CP031417">
    <property type="protein sequence ID" value="AXK82931.1"/>
    <property type="molecule type" value="Genomic_DNA"/>
</dbReference>
<dbReference type="OrthoDB" id="5325135at2"/>